<dbReference type="PANTHER" id="PTHR11722">
    <property type="entry name" value="60S RIBOSOMAL PROTEIN L13"/>
    <property type="match status" value="1"/>
</dbReference>
<evidence type="ECO:0000256" key="3">
    <source>
        <dbReference type="ARBA" id="ARBA00023274"/>
    </source>
</evidence>
<dbReference type="GO" id="GO:0006412">
    <property type="term" value="P:translation"/>
    <property type="evidence" value="ECO:0007669"/>
    <property type="project" value="InterPro"/>
</dbReference>
<comment type="similarity">
    <text evidence="1 4">Belongs to the eukaryotic ribosomal protein eL13 family.</text>
</comment>
<dbReference type="HAMAP" id="MF_00499">
    <property type="entry name" value="Ribosomal_eL13"/>
    <property type="match status" value="1"/>
</dbReference>
<evidence type="ECO:0000256" key="1">
    <source>
        <dbReference type="ARBA" id="ARBA00005640"/>
    </source>
</evidence>
<evidence type="ECO:0000256" key="2">
    <source>
        <dbReference type="ARBA" id="ARBA00022980"/>
    </source>
</evidence>
<dbReference type="GO" id="GO:0003723">
    <property type="term" value="F:RNA binding"/>
    <property type="evidence" value="ECO:0007669"/>
    <property type="project" value="TreeGrafter"/>
</dbReference>
<organism evidence="6">
    <name type="scientific">Phaeodactylum tricornutum</name>
    <name type="common">Diatom</name>
    <dbReference type="NCBI Taxonomy" id="2850"/>
    <lineage>
        <taxon>Eukaryota</taxon>
        <taxon>Sar</taxon>
        <taxon>Stramenopiles</taxon>
        <taxon>Ochrophyta</taxon>
        <taxon>Bacillariophyta</taxon>
        <taxon>Bacillariophyceae</taxon>
        <taxon>Bacillariophycidae</taxon>
        <taxon>Naviculales</taxon>
        <taxon>Phaeodactylaceae</taxon>
        <taxon>Phaeodactylum</taxon>
    </lineage>
</organism>
<name>A0A8J9X4C2_PHATR</name>
<protein>
    <recommendedName>
        <fullName evidence="4">60S ribosomal protein L13</fullName>
    </recommendedName>
</protein>
<dbReference type="EMBL" id="OU594958">
    <property type="protein sequence ID" value="CAG9282735.1"/>
    <property type="molecule type" value="Genomic_DNA"/>
</dbReference>
<dbReference type="GO" id="GO:0022625">
    <property type="term" value="C:cytosolic large ribosomal subunit"/>
    <property type="evidence" value="ECO:0007669"/>
    <property type="project" value="TreeGrafter"/>
</dbReference>
<keyword evidence="3 4" id="KW-0687">Ribonucleoprotein</keyword>
<keyword evidence="2 4" id="KW-0689">Ribosomal protein</keyword>
<dbReference type="PROSITE" id="PS01104">
    <property type="entry name" value="RIBOSOMAL_L13E"/>
    <property type="match status" value="1"/>
</dbReference>
<reference evidence="6" key="1">
    <citation type="submission" date="2022-02" db="EMBL/GenBank/DDBJ databases">
        <authorList>
            <person name="Giguere J D."/>
        </authorList>
    </citation>
    <scope>NUCLEOTIDE SEQUENCE</scope>
    <source>
        <strain evidence="6">CCAP 1055/1</strain>
    </source>
</reference>
<dbReference type="PANTHER" id="PTHR11722:SF0">
    <property type="entry name" value="LARGE RIBOSOMAL SUBUNIT PROTEIN EL13"/>
    <property type="match status" value="1"/>
</dbReference>
<dbReference type="InterPro" id="IPR001380">
    <property type="entry name" value="Ribosomal_eL13"/>
</dbReference>
<proteinExistence type="inferred from homology"/>
<feature type="region of interest" description="Disordered" evidence="5">
    <location>
        <begin position="1"/>
        <end position="21"/>
    </location>
</feature>
<evidence type="ECO:0000313" key="6">
    <source>
        <dbReference type="EMBL" id="CAG9282735.1"/>
    </source>
</evidence>
<dbReference type="Proteomes" id="UP000836788">
    <property type="component" value="Chromosome 17"/>
</dbReference>
<dbReference type="Gene3D" id="1.20.5.110">
    <property type="match status" value="1"/>
</dbReference>
<feature type="non-terminal residue" evidence="6">
    <location>
        <position position="1"/>
    </location>
</feature>
<sequence length="171" mass="19202">KVKLRLNQATRKKARRVKRAAKSAAIAPAPVHKLRPVVHCPTQKYSAKIRLGRGFTVEELRTAGLQPRYAQTVGVAVDWRRRNKSEESLKANVARLEAYKASLVILKKGDSAPAQVKTVLQPLPAPDNTIVMATVTEEDKQFKAYTTMRVAKKETRVAGYRKSVEERKKKD</sequence>
<accession>A0A8J9X4C2</accession>
<dbReference type="GO" id="GO:0003735">
    <property type="term" value="F:structural constituent of ribosome"/>
    <property type="evidence" value="ECO:0007669"/>
    <property type="project" value="InterPro"/>
</dbReference>
<evidence type="ECO:0000256" key="5">
    <source>
        <dbReference type="SAM" id="MobiDB-lite"/>
    </source>
</evidence>
<gene>
    <name evidence="6" type="ORF">PTTT1_LOCUS20560</name>
</gene>
<dbReference type="Pfam" id="PF01294">
    <property type="entry name" value="Ribosomal_L13e"/>
    <property type="match status" value="1"/>
</dbReference>
<dbReference type="AlphaFoldDB" id="A0A8J9X4C2"/>
<dbReference type="InterPro" id="IPR018256">
    <property type="entry name" value="Ribosomal_eL13_CS"/>
</dbReference>
<evidence type="ECO:0000256" key="4">
    <source>
        <dbReference type="RuleBase" id="RU000572"/>
    </source>
</evidence>